<proteinExistence type="predicted"/>
<protein>
    <submittedName>
        <fullName evidence="2">Ornithine cyclodeaminase family protein</fullName>
    </submittedName>
</protein>
<gene>
    <name evidence="2" type="ORF">ACFO0N_18100</name>
</gene>
<dbReference type="EMBL" id="JBHSDS010000008">
    <property type="protein sequence ID" value="MFC4359862.1"/>
    <property type="molecule type" value="Genomic_DNA"/>
</dbReference>
<accession>A0ABD5PGP2</accession>
<dbReference type="Pfam" id="PF02423">
    <property type="entry name" value="OCD_Mu_crystall"/>
    <property type="match status" value="1"/>
</dbReference>
<dbReference type="AlphaFoldDB" id="A0ABD5PGP2"/>
<dbReference type="InterPro" id="IPR003462">
    <property type="entry name" value="ODC_Mu_crystall"/>
</dbReference>
<sequence>MTDVRILGDDDVADLLSLPALLSEIERGFLKQGRDEVERPPRPHFPVGADTPGTALTMPAYVHGDPTYATKLASVHDANADRGLPTVNAQIAVTDAETGLPRAYLHGTRVTNARTGCIGGLAARELANEGPVRLGVLGAGAQARWQTRAVAAATDLDRVRVYSPSDSREACAADLRERLPGVDVTAVDSPAEAVSGSTVVVTATTATEPVFDGDDLSPGTLVVAVGAYTAETRELDARTFERAARVFADVPEEVAEVGDVLEAGLDAADFVPLSEVFEGRAGRESDDDILVVESVGSAVLDAVTAGWLVERAEAEGAGDTVEL</sequence>
<dbReference type="RefSeq" id="WP_267621122.1">
    <property type="nucleotide sequence ID" value="NZ_JAODIW010000006.1"/>
</dbReference>
<dbReference type="PIRSF" id="PIRSF001439">
    <property type="entry name" value="CryM"/>
    <property type="match status" value="1"/>
</dbReference>
<dbReference type="Gene3D" id="3.30.1780.10">
    <property type="entry name" value="ornithine cyclodeaminase, domain 1"/>
    <property type="match status" value="1"/>
</dbReference>
<keyword evidence="3" id="KW-1185">Reference proteome</keyword>
<organism evidence="2 3">
    <name type="scientific">Halobium salinum</name>
    <dbReference type="NCBI Taxonomy" id="1364940"/>
    <lineage>
        <taxon>Archaea</taxon>
        <taxon>Methanobacteriati</taxon>
        <taxon>Methanobacteriota</taxon>
        <taxon>Stenosarchaea group</taxon>
        <taxon>Halobacteria</taxon>
        <taxon>Halobacteriales</taxon>
        <taxon>Haloferacaceae</taxon>
        <taxon>Halobium</taxon>
    </lineage>
</organism>
<dbReference type="InterPro" id="IPR036291">
    <property type="entry name" value="NAD(P)-bd_dom_sf"/>
</dbReference>
<evidence type="ECO:0000256" key="1">
    <source>
        <dbReference type="SAM" id="MobiDB-lite"/>
    </source>
</evidence>
<reference evidence="2 3" key="1">
    <citation type="journal article" date="2019" name="Int. J. Syst. Evol. Microbiol.">
        <title>The Global Catalogue of Microorganisms (GCM) 10K type strain sequencing project: providing services to taxonomists for standard genome sequencing and annotation.</title>
        <authorList>
            <consortium name="The Broad Institute Genomics Platform"/>
            <consortium name="The Broad Institute Genome Sequencing Center for Infectious Disease"/>
            <person name="Wu L."/>
            <person name="Ma J."/>
        </authorList>
    </citation>
    <scope>NUCLEOTIDE SEQUENCE [LARGE SCALE GENOMIC DNA]</scope>
    <source>
        <strain evidence="2 3">CGMCC 1.12553</strain>
    </source>
</reference>
<dbReference type="Proteomes" id="UP001595921">
    <property type="component" value="Unassembled WGS sequence"/>
</dbReference>
<dbReference type="PANTHER" id="PTHR13812:SF19">
    <property type="entry name" value="KETIMINE REDUCTASE MU-CRYSTALLIN"/>
    <property type="match status" value="1"/>
</dbReference>
<dbReference type="Gene3D" id="3.40.50.720">
    <property type="entry name" value="NAD(P)-binding Rossmann-like Domain"/>
    <property type="match status" value="1"/>
</dbReference>
<feature type="region of interest" description="Disordered" evidence="1">
    <location>
        <begin position="33"/>
        <end position="52"/>
    </location>
</feature>
<evidence type="ECO:0000313" key="2">
    <source>
        <dbReference type="EMBL" id="MFC4359862.1"/>
    </source>
</evidence>
<comment type="caution">
    <text evidence="2">The sequence shown here is derived from an EMBL/GenBank/DDBJ whole genome shotgun (WGS) entry which is preliminary data.</text>
</comment>
<name>A0ABD5PGP2_9EURY</name>
<dbReference type="InterPro" id="IPR023401">
    <property type="entry name" value="ODC_N"/>
</dbReference>
<dbReference type="PANTHER" id="PTHR13812">
    <property type="entry name" value="KETIMINE REDUCTASE MU-CRYSTALLIN"/>
    <property type="match status" value="1"/>
</dbReference>
<dbReference type="SUPFAM" id="SSF51735">
    <property type="entry name" value="NAD(P)-binding Rossmann-fold domains"/>
    <property type="match status" value="1"/>
</dbReference>
<evidence type="ECO:0000313" key="3">
    <source>
        <dbReference type="Proteomes" id="UP001595921"/>
    </source>
</evidence>